<evidence type="ECO:0000313" key="2">
    <source>
        <dbReference type="Proteomes" id="UP000789920"/>
    </source>
</evidence>
<reference evidence="1" key="1">
    <citation type="submission" date="2021-06" db="EMBL/GenBank/DDBJ databases">
        <authorList>
            <person name="Kallberg Y."/>
            <person name="Tangrot J."/>
            <person name="Rosling A."/>
        </authorList>
    </citation>
    <scope>NUCLEOTIDE SEQUENCE</scope>
    <source>
        <strain evidence="1">MA461A</strain>
    </source>
</reference>
<evidence type="ECO:0000313" key="1">
    <source>
        <dbReference type="EMBL" id="CAG8819211.1"/>
    </source>
</evidence>
<dbReference type="EMBL" id="CAJVQC010082002">
    <property type="protein sequence ID" value="CAG8819211.1"/>
    <property type="molecule type" value="Genomic_DNA"/>
</dbReference>
<feature type="non-terminal residue" evidence="1">
    <location>
        <position position="1"/>
    </location>
</feature>
<comment type="caution">
    <text evidence="1">The sequence shown here is derived from an EMBL/GenBank/DDBJ whole genome shotgun (WGS) entry which is preliminary data.</text>
</comment>
<protein>
    <submittedName>
        <fullName evidence="1">24466_t:CDS:1</fullName>
    </submittedName>
</protein>
<keyword evidence="2" id="KW-1185">Reference proteome</keyword>
<name>A0ACA9RZV7_9GLOM</name>
<gene>
    <name evidence="1" type="ORF">RPERSI_LOCUS25086</name>
</gene>
<dbReference type="Proteomes" id="UP000789920">
    <property type="component" value="Unassembled WGS sequence"/>
</dbReference>
<proteinExistence type="predicted"/>
<accession>A0ACA9RZV7</accession>
<sequence>ILSHALKVWGLELVLISSEEGRASKKIPEYLKQILIFPIYS</sequence>
<organism evidence="1 2">
    <name type="scientific">Racocetra persica</name>
    <dbReference type="NCBI Taxonomy" id="160502"/>
    <lineage>
        <taxon>Eukaryota</taxon>
        <taxon>Fungi</taxon>
        <taxon>Fungi incertae sedis</taxon>
        <taxon>Mucoromycota</taxon>
        <taxon>Glomeromycotina</taxon>
        <taxon>Glomeromycetes</taxon>
        <taxon>Diversisporales</taxon>
        <taxon>Gigasporaceae</taxon>
        <taxon>Racocetra</taxon>
    </lineage>
</organism>